<evidence type="ECO:0000313" key="1">
    <source>
        <dbReference type="EMBL" id="MBK3496367.1"/>
    </source>
</evidence>
<accession>A0ABS1HAC5</accession>
<proteinExistence type="predicted"/>
<sequence length="64" mass="7093">MFGNNKALSCSSCNKQLGEGDRIHVSLTLPSERMMPVGVLNKVLQKHANTVYCEKCNSKLIKID</sequence>
<dbReference type="RefSeq" id="WP_200749840.1">
    <property type="nucleotide sequence ID" value="NZ_JAEOAH010000029.1"/>
</dbReference>
<name>A0ABS1HAC5_9BACL</name>
<organism evidence="1 2">
    <name type="scientific">Viridibacillus soli</name>
    <dbReference type="NCBI Taxonomy" id="2798301"/>
    <lineage>
        <taxon>Bacteria</taxon>
        <taxon>Bacillati</taxon>
        <taxon>Bacillota</taxon>
        <taxon>Bacilli</taxon>
        <taxon>Bacillales</taxon>
        <taxon>Caryophanaceae</taxon>
        <taxon>Viridibacillus</taxon>
    </lineage>
</organism>
<comment type="caution">
    <text evidence="1">The sequence shown here is derived from an EMBL/GenBank/DDBJ whole genome shotgun (WGS) entry which is preliminary data.</text>
</comment>
<dbReference type="Proteomes" id="UP000618943">
    <property type="component" value="Unassembled WGS sequence"/>
</dbReference>
<keyword evidence="2" id="KW-1185">Reference proteome</keyword>
<dbReference type="EMBL" id="JAEOAH010000029">
    <property type="protein sequence ID" value="MBK3496367.1"/>
    <property type="molecule type" value="Genomic_DNA"/>
</dbReference>
<gene>
    <name evidence="1" type="ORF">JFL43_16170</name>
</gene>
<reference evidence="1 2" key="1">
    <citation type="submission" date="2020-12" db="EMBL/GenBank/DDBJ databases">
        <title>YIM B01967 draft genome.</title>
        <authorList>
            <person name="Yan X."/>
        </authorList>
    </citation>
    <scope>NUCLEOTIDE SEQUENCE [LARGE SCALE GENOMIC DNA]</scope>
    <source>
        <strain evidence="1 2">YIM B01967</strain>
    </source>
</reference>
<protein>
    <recommendedName>
        <fullName evidence="3">Fe3+ hydroxamate ABC transporter substrate-binding protein</fullName>
    </recommendedName>
</protein>
<evidence type="ECO:0000313" key="2">
    <source>
        <dbReference type="Proteomes" id="UP000618943"/>
    </source>
</evidence>
<evidence type="ECO:0008006" key="3">
    <source>
        <dbReference type="Google" id="ProtNLM"/>
    </source>
</evidence>